<evidence type="ECO:0000313" key="1">
    <source>
        <dbReference type="EMBL" id="ENV61453.1"/>
    </source>
</evidence>
<comment type="caution">
    <text evidence="1">The sequence shown here is derived from an EMBL/GenBank/DDBJ whole genome shotgun (WGS) entry which is preliminary data.</text>
</comment>
<accession>A0ABP2U9I4</accession>
<reference evidence="1 2" key="1">
    <citation type="submission" date="2013-02" db="EMBL/GenBank/DDBJ databases">
        <title>The Genome Sequence of Acinetobacter soli NIPH 2899.</title>
        <authorList>
            <consortium name="The Broad Institute Genome Sequencing Platform"/>
            <consortium name="The Broad Institute Genome Sequencing Center for Infectious Disease"/>
            <person name="Cerqueira G."/>
            <person name="Feldgarden M."/>
            <person name="Courvalin P."/>
            <person name="Perichon B."/>
            <person name="Grillot-Courvalin C."/>
            <person name="Clermont D."/>
            <person name="Rocha E."/>
            <person name="Yoon E.-J."/>
            <person name="Nemec A."/>
            <person name="Walker B."/>
            <person name="Young S.K."/>
            <person name="Zeng Q."/>
            <person name="Gargeya S."/>
            <person name="Fitzgerald M."/>
            <person name="Haas B."/>
            <person name="Abouelleil A."/>
            <person name="Alvarado L."/>
            <person name="Arachchi H.M."/>
            <person name="Berlin A.M."/>
            <person name="Chapman S.B."/>
            <person name="Dewar J."/>
            <person name="Goldberg J."/>
            <person name="Griggs A."/>
            <person name="Gujja S."/>
            <person name="Hansen M."/>
            <person name="Howarth C."/>
            <person name="Imamovic A."/>
            <person name="Larimer J."/>
            <person name="McCowan C."/>
            <person name="Murphy C."/>
            <person name="Neiman D."/>
            <person name="Pearson M."/>
            <person name="Priest M."/>
            <person name="Roberts A."/>
            <person name="Saif S."/>
            <person name="Shea T."/>
            <person name="Sisk P."/>
            <person name="Sykes S."/>
            <person name="Wortman J."/>
            <person name="Nusbaum C."/>
            <person name="Birren B."/>
        </authorList>
    </citation>
    <scope>NUCLEOTIDE SEQUENCE [LARGE SCALE GENOMIC DNA]</scope>
    <source>
        <strain evidence="1 2">NIPH 2899</strain>
    </source>
</reference>
<name>A0ABP2U9I4_9GAMM</name>
<gene>
    <name evidence="1" type="ORF">F950_00723</name>
</gene>
<evidence type="ECO:0000313" key="2">
    <source>
        <dbReference type="Proteomes" id="UP000018433"/>
    </source>
</evidence>
<proteinExistence type="predicted"/>
<dbReference type="Proteomes" id="UP000018433">
    <property type="component" value="Unassembled WGS sequence"/>
</dbReference>
<organism evidence="1 2">
    <name type="scientific">Acinetobacter soli NIPH 2899</name>
    <dbReference type="NCBI Taxonomy" id="1217677"/>
    <lineage>
        <taxon>Bacteria</taxon>
        <taxon>Pseudomonadati</taxon>
        <taxon>Pseudomonadota</taxon>
        <taxon>Gammaproteobacteria</taxon>
        <taxon>Moraxellales</taxon>
        <taxon>Moraxellaceae</taxon>
        <taxon>Acinetobacter</taxon>
    </lineage>
</organism>
<protein>
    <submittedName>
        <fullName evidence="1">Uncharacterized protein</fullName>
    </submittedName>
</protein>
<keyword evidence="2" id="KW-1185">Reference proteome</keyword>
<dbReference type="EMBL" id="APPV01000006">
    <property type="protein sequence ID" value="ENV61453.1"/>
    <property type="molecule type" value="Genomic_DNA"/>
</dbReference>
<sequence>MPNKNDKRANFILKELLSNRYDFLYLNIELISLLKLRKTLIKTNEVFLNCFKTMIQTG</sequence>